<dbReference type="EMBL" id="MN739192">
    <property type="protein sequence ID" value="QHS92852.1"/>
    <property type="molecule type" value="Genomic_DNA"/>
</dbReference>
<evidence type="ECO:0000313" key="1">
    <source>
        <dbReference type="EMBL" id="QHS92852.1"/>
    </source>
</evidence>
<sequence length="82" mass="9709">MIQSPQTSRSLNIVEFIIAIRWIINSYICDDIFNHITWNTFTDIIDSLNLTYECIYNTQSLTITPTSPHIHIYRYMPEPFIP</sequence>
<accession>A0A6C0BLE9</accession>
<name>A0A6C0BLE9_9ZZZZ</name>
<protein>
    <submittedName>
        <fullName evidence="1">Uncharacterized protein</fullName>
    </submittedName>
</protein>
<dbReference type="AlphaFoldDB" id="A0A6C0BLE9"/>
<organism evidence="1">
    <name type="scientific">viral metagenome</name>
    <dbReference type="NCBI Taxonomy" id="1070528"/>
    <lineage>
        <taxon>unclassified sequences</taxon>
        <taxon>metagenomes</taxon>
        <taxon>organismal metagenomes</taxon>
    </lineage>
</organism>
<proteinExistence type="predicted"/>
<reference evidence="1" key="1">
    <citation type="journal article" date="2020" name="Nature">
        <title>Giant virus diversity and host interactions through global metagenomics.</title>
        <authorList>
            <person name="Schulz F."/>
            <person name="Roux S."/>
            <person name="Paez-Espino D."/>
            <person name="Jungbluth S."/>
            <person name="Walsh D.A."/>
            <person name="Denef V.J."/>
            <person name="McMahon K.D."/>
            <person name="Konstantinidis K.T."/>
            <person name="Eloe-Fadrosh E.A."/>
            <person name="Kyrpides N.C."/>
            <person name="Woyke T."/>
        </authorList>
    </citation>
    <scope>NUCLEOTIDE SEQUENCE</scope>
    <source>
        <strain evidence="1">GVMAG-M-3300017651-5</strain>
    </source>
</reference>